<comment type="caution">
    <text evidence="1">The sequence shown here is derived from an EMBL/GenBank/DDBJ whole genome shotgun (WGS) entry which is preliminary data.</text>
</comment>
<evidence type="ECO:0000313" key="1">
    <source>
        <dbReference type="EMBL" id="MBF6358455.1"/>
    </source>
</evidence>
<keyword evidence="2" id="KW-1185">Reference proteome</keyword>
<protein>
    <submittedName>
        <fullName evidence="1">Uncharacterized protein</fullName>
    </submittedName>
</protein>
<reference evidence="1 2" key="1">
    <citation type="submission" date="2020-10" db="EMBL/GenBank/DDBJ databases">
        <title>Identification of Nocardia species via Next-generation sequencing and recognition of intraspecies genetic diversity.</title>
        <authorList>
            <person name="Li P."/>
            <person name="Li P."/>
            <person name="Lu B."/>
        </authorList>
    </citation>
    <scope>NUCLEOTIDE SEQUENCE [LARGE SCALE GENOMIC DNA]</scope>
    <source>
        <strain evidence="1 2">BJ06-0143</strain>
    </source>
</reference>
<proteinExistence type="predicted"/>
<accession>A0ABS0DJ18</accession>
<dbReference type="Proteomes" id="UP000707731">
    <property type="component" value="Unassembled WGS sequence"/>
</dbReference>
<dbReference type="RefSeq" id="WP_195005288.1">
    <property type="nucleotide sequence ID" value="NZ_JADLQN010000017.1"/>
</dbReference>
<evidence type="ECO:0000313" key="2">
    <source>
        <dbReference type="Proteomes" id="UP000707731"/>
    </source>
</evidence>
<name>A0ABS0DJ18_9NOCA</name>
<dbReference type="EMBL" id="JADLQN010000017">
    <property type="protein sequence ID" value="MBF6358455.1"/>
    <property type="molecule type" value="Genomic_DNA"/>
</dbReference>
<gene>
    <name evidence="1" type="ORF">IU449_28570</name>
</gene>
<sequence length="75" mass="8777">MHLVVWDVVQVPKPRLWGEPFPVSAHVGAFRSYRGLILEILRTDIEARQRRSRDLTDEDQVFRLAALYEARGQMN</sequence>
<organism evidence="1 2">
    <name type="scientific">Nocardia higoensis</name>
    <dbReference type="NCBI Taxonomy" id="228599"/>
    <lineage>
        <taxon>Bacteria</taxon>
        <taxon>Bacillati</taxon>
        <taxon>Actinomycetota</taxon>
        <taxon>Actinomycetes</taxon>
        <taxon>Mycobacteriales</taxon>
        <taxon>Nocardiaceae</taxon>
        <taxon>Nocardia</taxon>
    </lineage>
</organism>